<evidence type="ECO:0000313" key="5">
    <source>
        <dbReference type="Proteomes" id="UP000694386"/>
    </source>
</evidence>
<keyword evidence="3" id="KW-0732">Signal</keyword>
<dbReference type="InterPro" id="IPR022328">
    <property type="entry name" value="TNFR_7"/>
</dbReference>
<accession>A0A8C2LWR4</accession>
<organism evidence="4 5">
    <name type="scientific">Cricetulus griseus</name>
    <name type="common">Chinese hamster</name>
    <name type="synonym">Cricetulus barabensis griseus</name>
    <dbReference type="NCBI Taxonomy" id="10029"/>
    <lineage>
        <taxon>Eukaryota</taxon>
        <taxon>Metazoa</taxon>
        <taxon>Chordata</taxon>
        <taxon>Craniata</taxon>
        <taxon>Vertebrata</taxon>
        <taxon>Euteleostomi</taxon>
        <taxon>Mammalia</taxon>
        <taxon>Eutheria</taxon>
        <taxon>Euarchontoglires</taxon>
        <taxon>Glires</taxon>
        <taxon>Rodentia</taxon>
        <taxon>Myomorpha</taxon>
        <taxon>Muroidea</taxon>
        <taxon>Cricetidae</taxon>
        <taxon>Cricetinae</taxon>
        <taxon>Cricetulus</taxon>
    </lineage>
</organism>
<sequence>MAWPTPYCLCLLGTLVGLSATPVPKSCPDRHYWTRGGLCCQLCEPEMAEARTVWPGHTRQFPASTLYNRWPSPRPLCSSDCIRIFVTFSGMFLVFILCGILFFHQRRNRGSNEDSQAEPEEPCSYSCPREEEGSAIPIQEDYRKPEPTSYP</sequence>
<name>A0A8C2LWR4_CRIGR</name>
<feature type="signal peptide" evidence="3">
    <location>
        <begin position="1"/>
        <end position="20"/>
    </location>
</feature>
<feature type="chain" id="PRO_5034992946" evidence="3">
    <location>
        <begin position="21"/>
        <end position="151"/>
    </location>
</feature>
<dbReference type="Ensembl" id="ENSCGRT00001011630.1">
    <property type="protein sequence ID" value="ENSCGRP00001007578.1"/>
    <property type="gene ID" value="ENSCGRG00001009970.1"/>
</dbReference>
<reference evidence="4" key="2">
    <citation type="submission" date="2025-09" db="UniProtKB">
        <authorList>
            <consortium name="Ensembl"/>
        </authorList>
    </citation>
    <scope>IDENTIFICATION</scope>
</reference>
<feature type="region of interest" description="Disordered" evidence="1">
    <location>
        <begin position="110"/>
        <end position="151"/>
    </location>
</feature>
<dbReference type="PRINTS" id="PR01960">
    <property type="entry name" value="TNFACTORR7"/>
</dbReference>
<dbReference type="InterPro" id="IPR053126">
    <property type="entry name" value="CD27_receptor"/>
</dbReference>
<proteinExistence type="predicted"/>
<feature type="transmembrane region" description="Helical" evidence="2">
    <location>
        <begin position="82"/>
        <end position="103"/>
    </location>
</feature>
<keyword evidence="2" id="KW-1133">Transmembrane helix</keyword>
<protein>
    <submittedName>
        <fullName evidence="4">CD27 antigen</fullName>
    </submittedName>
</protein>
<keyword evidence="2" id="KW-0472">Membrane</keyword>
<feature type="compositionally biased region" description="Basic and acidic residues" evidence="1">
    <location>
        <begin position="140"/>
        <end position="151"/>
    </location>
</feature>
<evidence type="ECO:0000256" key="3">
    <source>
        <dbReference type="SAM" id="SignalP"/>
    </source>
</evidence>
<dbReference type="GO" id="GO:0004888">
    <property type="term" value="F:transmembrane signaling receptor activity"/>
    <property type="evidence" value="ECO:0007669"/>
    <property type="project" value="InterPro"/>
</dbReference>
<evidence type="ECO:0000256" key="2">
    <source>
        <dbReference type="SAM" id="Phobius"/>
    </source>
</evidence>
<dbReference type="GO" id="GO:0045579">
    <property type="term" value="P:positive regulation of B cell differentiation"/>
    <property type="evidence" value="ECO:0007669"/>
    <property type="project" value="InterPro"/>
</dbReference>
<evidence type="ECO:0000313" key="4">
    <source>
        <dbReference type="Ensembl" id="ENSCGRP00001007578.1"/>
    </source>
</evidence>
<dbReference type="GO" id="GO:0009897">
    <property type="term" value="C:external side of plasma membrane"/>
    <property type="evidence" value="ECO:0007669"/>
    <property type="project" value="TreeGrafter"/>
</dbReference>
<dbReference type="GO" id="GO:0045582">
    <property type="term" value="P:positive regulation of T cell differentiation"/>
    <property type="evidence" value="ECO:0007669"/>
    <property type="project" value="InterPro"/>
</dbReference>
<dbReference type="AlphaFoldDB" id="A0A8C2LWR4"/>
<dbReference type="PANTHER" id="PTHR47496">
    <property type="entry name" value="CD27"/>
    <property type="match status" value="1"/>
</dbReference>
<keyword evidence="2" id="KW-0812">Transmembrane</keyword>
<dbReference type="Proteomes" id="UP000694386">
    <property type="component" value="Unplaced"/>
</dbReference>
<reference evidence="4" key="1">
    <citation type="submission" date="2025-08" db="UniProtKB">
        <authorList>
            <consortium name="Ensembl"/>
        </authorList>
    </citation>
    <scope>IDENTIFICATION</scope>
</reference>
<evidence type="ECO:0000256" key="1">
    <source>
        <dbReference type="SAM" id="MobiDB-lite"/>
    </source>
</evidence>
<dbReference type="PANTHER" id="PTHR47496:SF1">
    <property type="entry name" value="CD27 ANTIGEN"/>
    <property type="match status" value="1"/>
</dbReference>
<dbReference type="GO" id="GO:0043066">
    <property type="term" value="P:negative regulation of apoptotic process"/>
    <property type="evidence" value="ECO:0007669"/>
    <property type="project" value="InterPro"/>
</dbReference>